<evidence type="ECO:0000313" key="11">
    <source>
        <dbReference type="Proteomes" id="UP000308092"/>
    </source>
</evidence>
<dbReference type="Proteomes" id="UP000308092">
    <property type="component" value="Unassembled WGS sequence"/>
</dbReference>
<dbReference type="STRING" id="1220188.A0A4S3JKY8"/>
<dbReference type="GO" id="GO:0005506">
    <property type="term" value="F:iron ion binding"/>
    <property type="evidence" value="ECO:0007669"/>
    <property type="project" value="InterPro"/>
</dbReference>
<keyword evidence="11" id="KW-1185">Reference proteome</keyword>
<evidence type="ECO:0000256" key="9">
    <source>
        <dbReference type="RuleBase" id="RU000461"/>
    </source>
</evidence>
<organism evidence="10 11">
    <name type="scientific">Aspergillus tanneri</name>
    <dbReference type="NCBI Taxonomy" id="1220188"/>
    <lineage>
        <taxon>Eukaryota</taxon>
        <taxon>Fungi</taxon>
        <taxon>Dikarya</taxon>
        <taxon>Ascomycota</taxon>
        <taxon>Pezizomycotina</taxon>
        <taxon>Eurotiomycetes</taxon>
        <taxon>Eurotiomycetidae</taxon>
        <taxon>Eurotiales</taxon>
        <taxon>Aspergillaceae</taxon>
        <taxon>Aspergillus</taxon>
        <taxon>Aspergillus subgen. Circumdati</taxon>
    </lineage>
</organism>
<evidence type="ECO:0000256" key="4">
    <source>
        <dbReference type="ARBA" id="ARBA00022723"/>
    </source>
</evidence>
<dbReference type="InterPro" id="IPR001128">
    <property type="entry name" value="Cyt_P450"/>
</dbReference>
<keyword evidence="3 8" id="KW-0349">Heme</keyword>
<dbReference type="PROSITE" id="PS00086">
    <property type="entry name" value="CYTOCHROME_P450"/>
    <property type="match status" value="1"/>
</dbReference>
<dbReference type="FunFam" id="1.10.630.10:FF:000047">
    <property type="entry name" value="Cytochrome P450 monooxygenase"/>
    <property type="match status" value="1"/>
</dbReference>
<dbReference type="SUPFAM" id="SSF48264">
    <property type="entry name" value="Cytochrome P450"/>
    <property type="match status" value="1"/>
</dbReference>
<comment type="similarity">
    <text evidence="2 9">Belongs to the cytochrome P450 family.</text>
</comment>
<dbReference type="Pfam" id="PF00067">
    <property type="entry name" value="p450"/>
    <property type="match status" value="1"/>
</dbReference>
<dbReference type="InterPro" id="IPR050121">
    <property type="entry name" value="Cytochrome_P450_monoxygenase"/>
</dbReference>
<dbReference type="PANTHER" id="PTHR24305">
    <property type="entry name" value="CYTOCHROME P450"/>
    <property type="match status" value="1"/>
</dbReference>
<sequence length="500" mass="56646">MAFLMDQTRSLVVTVVVIAVLHMVGKAIYNVFFHPLRAFPGPISHAISPLPYCYRLLRGSLPLDMLALHEKYGDVVRIAPGELAFAHVDAWKDIHGHPANGGEECGKLMSFYKYADGTPTSIANADREEHGLLRRQLSHGFSERAMRAQEPLITQYVDLLIRRLHEKCAAGTEPLDMVSWYNFTTFDIIGDLAFGKPFGSLENSVYHPFIPLLLESAKAGTLMLSLSFFPFLKKIFLALVPKSVVKAFQEHRDVSVAKLRERMQAGNERDDLIEGLLRKKDELDLDMDRLQANGTILLIGGSETTATLLSGITYLLLQNPKVLTRLTDEVRTTFQNEQEINIDSVNGLTYMLACLNEALRSYPPIPIGLPRVVPKSGRYILGQYVTPDTIVAIHHWATYHTQKYFTDPFGFHPERFLGDERFANDNFDILQPFNVGPRNCLGRNLAYAEMRLILARLIYNFDMKLSTDSVGWMERQKIFFLWNKPPLHIKAFTLVDLVCT</sequence>
<accession>A0A4S3JKY8</accession>
<reference evidence="10 11" key="1">
    <citation type="submission" date="2019-03" db="EMBL/GenBank/DDBJ databases">
        <title>The genome sequence of a newly discovered highly antifungal drug resistant Aspergillus species, Aspergillus tanneri NIH 1004.</title>
        <authorList>
            <person name="Mounaud S."/>
            <person name="Singh I."/>
            <person name="Joardar V."/>
            <person name="Pakala S."/>
            <person name="Pakala S."/>
            <person name="Venepally P."/>
            <person name="Hoover J."/>
            <person name="Nierman W."/>
            <person name="Chung J."/>
            <person name="Losada L."/>
        </authorList>
    </citation>
    <scope>NUCLEOTIDE SEQUENCE [LARGE SCALE GENOMIC DNA]</scope>
    <source>
        <strain evidence="10 11">NIH1004</strain>
    </source>
</reference>
<feature type="binding site" description="axial binding residue" evidence="8">
    <location>
        <position position="440"/>
    </location>
    <ligand>
        <name>heme</name>
        <dbReference type="ChEBI" id="CHEBI:30413"/>
    </ligand>
    <ligandPart>
        <name>Fe</name>
        <dbReference type="ChEBI" id="CHEBI:18248"/>
    </ligandPart>
</feature>
<dbReference type="GO" id="GO:0016705">
    <property type="term" value="F:oxidoreductase activity, acting on paired donors, with incorporation or reduction of molecular oxygen"/>
    <property type="evidence" value="ECO:0007669"/>
    <property type="project" value="InterPro"/>
</dbReference>
<keyword evidence="4 8" id="KW-0479">Metal-binding</keyword>
<dbReference type="GO" id="GO:0004497">
    <property type="term" value="F:monooxygenase activity"/>
    <property type="evidence" value="ECO:0007669"/>
    <property type="project" value="UniProtKB-KW"/>
</dbReference>
<dbReference type="InterPro" id="IPR017972">
    <property type="entry name" value="Cyt_P450_CS"/>
</dbReference>
<dbReference type="PRINTS" id="PR00385">
    <property type="entry name" value="P450"/>
</dbReference>
<evidence type="ECO:0000256" key="1">
    <source>
        <dbReference type="ARBA" id="ARBA00001971"/>
    </source>
</evidence>
<dbReference type="AlphaFoldDB" id="A0A4S3JKY8"/>
<dbReference type="PRINTS" id="PR00463">
    <property type="entry name" value="EP450I"/>
</dbReference>
<keyword evidence="7 9" id="KW-0503">Monooxygenase</keyword>
<dbReference type="VEuPathDB" id="FungiDB:EYZ11_004397"/>
<dbReference type="PANTHER" id="PTHR24305:SF230">
    <property type="entry name" value="P450, PUTATIVE (EUROFUNG)-RELATED"/>
    <property type="match status" value="1"/>
</dbReference>
<dbReference type="CDD" id="cd11058">
    <property type="entry name" value="CYP60B-like"/>
    <property type="match status" value="1"/>
</dbReference>
<dbReference type="Gene3D" id="1.10.630.10">
    <property type="entry name" value="Cytochrome P450"/>
    <property type="match status" value="1"/>
</dbReference>
<gene>
    <name evidence="10" type="ORF">EYZ11_004397</name>
</gene>
<evidence type="ECO:0000313" key="10">
    <source>
        <dbReference type="EMBL" id="THC96123.1"/>
    </source>
</evidence>
<proteinExistence type="inferred from homology"/>
<evidence type="ECO:0000256" key="2">
    <source>
        <dbReference type="ARBA" id="ARBA00010617"/>
    </source>
</evidence>
<evidence type="ECO:0000256" key="5">
    <source>
        <dbReference type="ARBA" id="ARBA00023002"/>
    </source>
</evidence>
<comment type="cofactor">
    <cofactor evidence="1 8">
        <name>heme</name>
        <dbReference type="ChEBI" id="CHEBI:30413"/>
    </cofactor>
</comment>
<dbReference type="EMBL" id="SOSA01000127">
    <property type="protein sequence ID" value="THC96123.1"/>
    <property type="molecule type" value="Genomic_DNA"/>
</dbReference>
<evidence type="ECO:0000256" key="6">
    <source>
        <dbReference type="ARBA" id="ARBA00023004"/>
    </source>
</evidence>
<evidence type="ECO:0008006" key="12">
    <source>
        <dbReference type="Google" id="ProtNLM"/>
    </source>
</evidence>
<protein>
    <recommendedName>
        <fullName evidence="12">Cytochrome P450</fullName>
    </recommendedName>
</protein>
<evidence type="ECO:0000256" key="7">
    <source>
        <dbReference type="ARBA" id="ARBA00023033"/>
    </source>
</evidence>
<evidence type="ECO:0000256" key="8">
    <source>
        <dbReference type="PIRSR" id="PIRSR602401-1"/>
    </source>
</evidence>
<keyword evidence="6 8" id="KW-0408">Iron</keyword>
<dbReference type="GO" id="GO:0045122">
    <property type="term" value="P:aflatoxin biosynthetic process"/>
    <property type="evidence" value="ECO:0007669"/>
    <property type="project" value="UniProtKB-ARBA"/>
</dbReference>
<dbReference type="GO" id="GO:0020037">
    <property type="term" value="F:heme binding"/>
    <property type="evidence" value="ECO:0007669"/>
    <property type="project" value="InterPro"/>
</dbReference>
<keyword evidence="5 9" id="KW-0560">Oxidoreductase</keyword>
<dbReference type="InterPro" id="IPR002401">
    <property type="entry name" value="Cyt_P450_E_grp-I"/>
</dbReference>
<comment type="caution">
    <text evidence="10">The sequence shown here is derived from an EMBL/GenBank/DDBJ whole genome shotgun (WGS) entry which is preliminary data.</text>
</comment>
<evidence type="ECO:0000256" key="3">
    <source>
        <dbReference type="ARBA" id="ARBA00022617"/>
    </source>
</evidence>
<dbReference type="InterPro" id="IPR036396">
    <property type="entry name" value="Cyt_P450_sf"/>
</dbReference>
<name>A0A4S3JKY8_9EURO</name>